<dbReference type="EMBL" id="NOXU01000025">
    <property type="protein sequence ID" value="OYQ35572.1"/>
    <property type="molecule type" value="Genomic_DNA"/>
</dbReference>
<organism evidence="1 2">
    <name type="scientific">Niveispirillum lacus</name>
    <dbReference type="NCBI Taxonomy" id="1981099"/>
    <lineage>
        <taxon>Bacteria</taxon>
        <taxon>Pseudomonadati</taxon>
        <taxon>Pseudomonadota</taxon>
        <taxon>Alphaproteobacteria</taxon>
        <taxon>Rhodospirillales</taxon>
        <taxon>Azospirillaceae</taxon>
        <taxon>Niveispirillum</taxon>
    </lineage>
</organism>
<reference evidence="1" key="1">
    <citation type="submission" date="2017-07" db="EMBL/GenBank/DDBJ databases">
        <title>Niveispirillum cyanobacteriorum sp. nov., isolated from cyanobacterial aggregates in a eutrophic lake.</title>
        <authorList>
            <person name="Cai H."/>
        </authorList>
    </citation>
    <scope>NUCLEOTIDE SEQUENCE [LARGE SCALE GENOMIC DNA]</scope>
    <source>
        <strain evidence="1">1-14</strain>
    </source>
</reference>
<proteinExistence type="predicted"/>
<sequence>MGAIMAREVIDFSPGEWVEELTPPKRRFQIMAVHAKPGIRAPNVELAIDGNPVHRLSLSIFALADLQRFRRVR</sequence>
<name>A0A255Z294_9PROT</name>
<dbReference type="AlphaFoldDB" id="A0A255Z294"/>
<keyword evidence="2" id="KW-1185">Reference proteome</keyword>
<gene>
    <name evidence="1" type="ORF">CHU95_07565</name>
</gene>
<protein>
    <submittedName>
        <fullName evidence="1">Uncharacterized protein</fullName>
    </submittedName>
</protein>
<accession>A0A255Z294</accession>
<evidence type="ECO:0000313" key="2">
    <source>
        <dbReference type="Proteomes" id="UP000216998"/>
    </source>
</evidence>
<dbReference type="Proteomes" id="UP000216998">
    <property type="component" value="Unassembled WGS sequence"/>
</dbReference>
<comment type="caution">
    <text evidence="1">The sequence shown here is derived from an EMBL/GenBank/DDBJ whole genome shotgun (WGS) entry which is preliminary data.</text>
</comment>
<evidence type="ECO:0000313" key="1">
    <source>
        <dbReference type="EMBL" id="OYQ35572.1"/>
    </source>
</evidence>